<keyword evidence="1" id="KW-0723">Serine/threonine-protein kinase</keyword>
<evidence type="ECO:0000313" key="8">
    <source>
        <dbReference type="Proteomes" id="UP001189429"/>
    </source>
</evidence>
<organism evidence="7 8">
    <name type="scientific">Prorocentrum cordatum</name>
    <dbReference type="NCBI Taxonomy" id="2364126"/>
    <lineage>
        <taxon>Eukaryota</taxon>
        <taxon>Sar</taxon>
        <taxon>Alveolata</taxon>
        <taxon>Dinophyceae</taxon>
        <taxon>Prorocentrales</taxon>
        <taxon>Prorocentraceae</taxon>
        <taxon>Prorocentrum</taxon>
    </lineage>
</organism>
<dbReference type="InterPro" id="IPR008271">
    <property type="entry name" value="Ser/Thr_kinase_AS"/>
</dbReference>
<protein>
    <recommendedName>
        <fullName evidence="6">Protein kinase domain-containing protein</fullName>
    </recommendedName>
</protein>
<keyword evidence="4" id="KW-0418">Kinase</keyword>
<evidence type="ECO:0000259" key="6">
    <source>
        <dbReference type="PROSITE" id="PS50011"/>
    </source>
</evidence>
<feature type="non-terminal residue" evidence="7">
    <location>
        <position position="1"/>
    </location>
</feature>
<feature type="domain" description="Protein kinase" evidence="6">
    <location>
        <begin position="1"/>
        <end position="268"/>
    </location>
</feature>
<dbReference type="Pfam" id="PF00069">
    <property type="entry name" value="Pkinase"/>
    <property type="match status" value="1"/>
</dbReference>
<evidence type="ECO:0000313" key="7">
    <source>
        <dbReference type="EMBL" id="CAK0812500.1"/>
    </source>
</evidence>
<evidence type="ECO:0000256" key="5">
    <source>
        <dbReference type="ARBA" id="ARBA00022840"/>
    </source>
</evidence>
<keyword evidence="2" id="KW-0808">Transferase</keyword>
<dbReference type="InterPro" id="IPR050205">
    <property type="entry name" value="CDPK_Ser/Thr_kinases"/>
</dbReference>
<dbReference type="Gene3D" id="1.10.510.10">
    <property type="entry name" value="Transferase(Phosphotransferase) domain 1"/>
    <property type="match status" value="1"/>
</dbReference>
<accession>A0ABN9R1B3</accession>
<reference evidence="7" key="1">
    <citation type="submission" date="2023-10" db="EMBL/GenBank/DDBJ databases">
        <authorList>
            <person name="Chen Y."/>
            <person name="Shah S."/>
            <person name="Dougan E. K."/>
            <person name="Thang M."/>
            <person name="Chan C."/>
        </authorList>
    </citation>
    <scope>NUCLEOTIDE SEQUENCE [LARGE SCALE GENOMIC DNA]</scope>
</reference>
<name>A0ABN9R1B3_9DINO</name>
<dbReference type="InterPro" id="IPR011009">
    <property type="entry name" value="Kinase-like_dom_sf"/>
</dbReference>
<proteinExistence type="predicted"/>
<comment type="caution">
    <text evidence="7">The sequence shown here is derived from an EMBL/GenBank/DDBJ whole genome shotgun (WGS) entry which is preliminary data.</text>
</comment>
<dbReference type="PANTHER" id="PTHR24349">
    <property type="entry name" value="SERINE/THREONINE-PROTEIN KINASE"/>
    <property type="match status" value="1"/>
</dbReference>
<evidence type="ECO:0000256" key="4">
    <source>
        <dbReference type="ARBA" id="ARBA00022777"/>
    </source>
</evidence>
<dbReference type="SUPFAM" id="SSF56112">
    <property type="entry name" value="Protein kinase-like (PK-like)"/>
    <property type="match status" value="1"/>
</dbReference>
<dbReference type="EMBL" id="CAUYUJ010005160">
    <property type="protein sequence ID" value="CAK0812500.1"/>
    <property type="molecule type" value="Genomic_DNA"/>
</dbReference>
<feature type="non-terminal residue" evidence="7">
    <location>
        <position position="280"/>
    </location>
</feature>
<evidence type="ECO:0000256" key="2">
    <source>
        <dbReference type="ARBA" id="ARBA00022679"/>
    </source>
</evidence>
<dbReference type="PROSITE" id="PS50011">
    <property type="entry name" value="PROTEIN_KINASE_DOM"/>
    <property type="match status" value="1"/>
</dbReference>
<dbReference type="PROSITE" id="PS00108">
    <property type="entry name" value="PROTEIN_KINASE_ST"/>
    <property type="match status" value="1"/>
</dbReference>
<evidence type="ECO:0000256" key="1">
    <source>
        <dbReference type="ARBA" id="ARBA00022527"/>
    </source>
</evidence>
<evidence type="ECO:0000256" key="3">
    <source>
        <dbReference type="ARBA" id="ARBA00022741"/>
    </source>
</evidence>
<gene>
    <name evidence="7" type="ORF">PCOR1329_LOCUS16775</name>
</gene>
<keyword evidence="8" id="KW-1185">Reference proteome</keyword>
<dbReference type="SMART" id="SM00220">
    <property type="entry name" value="S_TKc"/>
    <property type="match status" value="1"/>
</dbReference>
<keyword evidence="3" id="KW-0547">Nucleotide-binding</keyword>
<sequence length="280" mass="31035">YAAKVIHLASLARAGRKEKQMALLRREIHIMRELHHPRIVNLHEAFWVGEEGQDFVCVIVMDLAPGGTLFEKLQAELRLPRGPAPFGGLGGGEAASRHVVGQLLTGISYMHAHNVIHRDLKLENVMIVRSFPSPEHACRELCDVKIADFGLSKVFEQCAGARQLAAMPRMTAVGTPDYIAPEVLDESYDERADVWSLGVILYVMLCGEFPFHVRSLRPDRHKQAVSKVHHGQSWGFVSSEARDMVQGLLKVSVDQRLSLSEGSRHPWLVGGQLGTDVAEA</sequence>
<keyword evidence="5" id="KW-0067">ATP-binding</keyword>
<dbReference type="InterPro" id="IPR000719">
    <property type="entry name" value="Prot_kinase_dom"/>
</dbReference>
<dbReference type="Proteomes" id="UP001189429">
    <property type="component" value="Unassembled WGS sequence"/>
</dbReference>